<dbReference type="PANTHER" id="PTHR13887:SF14">
    <property type="entry name" value="DISULFIDE BOND FORMATION PROTEIN D"/>
    <property type="match status" value="1"/>
</dbReference>
<comment type="caution">
    <text evidence="8">The sequence shown here is derived from an EMBL/GenBank/DDBJ whole genome shotgun (WGS) entry which is preliminary data.</text>
</comment>
<evidence type="ECO:0000313" key="9">
    <source>
        <dbReference type="Proteomes" id="UP000520814"/>
    </source>
</evidence>
<dbReference type="SUPFAM" id="SSF52833">
    <property type="entry name" value="Thioredoxin-like"/>
    <property type="match status" value="1"/>
</dbReference>
<dbReference type="InterPro" id="IPR012336">
    <property type="entry name" value="Thioredoxin-like_fold"/>
</dbReference>
<keyword evidence="2" id="KW-0732">Signal</keyword>
<feature type="transmembrane region" description="Helical" evidence="6">
    <location>
        <begin position="7"/>
        <end position="24"/>
    </location>
</feature>
<evidence type="ECO:0000256" key="6">
    <source>
        <dbReference type="SAM" id="Phobius"/>
    </source>
</evidence>
<dbReference type="AlphaFoldDB" id="A0A7W9ST33"/>
<dbReference type="GO" id="GO:0016491">
    <property type="term" value="F:oxidoreductase activity"/>
    <property type="evidence" value="ECO:0007669"/>
    <property type="project" value="UniProtKB-KW"/>
</dbReference>
<name>A0A7W9ST33_ARMRO</name>
<accession>A0A7W9ST33</accession>
<evidence type="ECO:0000256" key="3">
    <source>
        <dbReference type="ARBA" id="ARBA00023002"/>
    </source>
</evidence>
<reference evidence="8 9" key="1">
    <citation type="submission" date="2020-08" db="EMBL/GenBank/DDBJ databases">
        <title>Genomic Encyclopedia of Type Strains, Phase IV (KMG-IV): sequencing the most valuable type-strain genomes for metagenomic binning, comparative biology and taxonomic classification.</title>
        <authorList>
            <person name="Goeker M."/>
        </authorList>
    </citation>
    <scope>NUCLEOTIDE SEQUENCE [LARGE SCALE GENOMIC DNA]</scope>
    <source>
        <strain evidence="8 9">DSM 23562</strain>
    </source>
</reference>
<evidence type="ECO:0000256" key="1">
    <source>
        <dbReference type="ARBA" id="ARBA00005791"/>
    </source>
</evidence>
<dbReference type="PROSITE" id="PS51352">
    <property type="entry name" value="THIOREDOXIN_2"/>
    <property type="match status" value="1"/>
</dbReference>
<keyword evidence="3" id="KW-0560">Oxidoreductase</keyword>
<dbReference type="RefSeq" id="WP_184200771.1">
    <property type="nucleotide sequence ID" value="NZ_JACHGW010000004.1"/>
</dbReference>
<evidence type="ECO:0000256" key="4">
    <source>
        <dbReference type="ARBA" id="ARBA00023157"/>
    </source>
</evidence>
<dbReference type="PANTHER" id="PTHR13887">
    <property type="entry name" value="GLUTATHIONE S-TRANSFERASE KAPPA"/>
    <property type="match status" value="1"/>
</dbReference>
<dbReference type="EMBL" id="JACHGW010000004">
    <property type="protein sequence ID" value="MBB6052191.1"/>
    <property type="molecule type" value="Genomic_DNA"/>
</dbReference>
<gene>
    <name evidence="8" type="ORF">HNQ39_004012</name>
</gene>
<evidence type="ECO:0000259" key="7">
    <source>
        <dbReference type="PROSITE" id="PS51352"/>
    </source>
</evidence>
<dbReference type="InterPro" id="IPR013766">
    <property type="entry name" value="Thioredoxin_domain"/>
</dbReference>
<protein>
    <submittedName>
        <fullName evidence="8">Protein-disulfide isomerase</fullName>
    </submittedName>
</protein>
<keyword evidence="4" id="KW-1015">Disulfide bond</keyword>
<dbReference type="GO" id="GO:0016853">
    <property type="term" value="F:isomerase activity"/>
    <property type="evidence" value="ECO:0007669"/>
    <property type="project" value="UniProtKB-KW"/>
</dbReference>
<keyword evidence="5" id="KW-0676">Redox-active center</keyword>
<dbReference type="Pfam" id="PF13462">
    <property type="entry name" value="Thioredoxin_4"/>
    <property type="match status" value="1"/>
</dbReference>
<proteinExistence type="inferred from homology"/>
<keyword evidence="6" id="KW-1133">Transmembrane helix</keyword>
<keyword evidence="6" id="KW-0472">Membrane</keyword>
<keyword evidence="6" id="KW-0812">Transmembrane</keyword>
<dbReference type="Gene3D" id="3.40.30.10">
    <property type="entry name" value="Glutaredoxin"/>
    <property type="match status" value="1"/>
</dbReference>
<dbReference type="InterPro" id="IPR036249">
    <property type="entry name" value="Thioredoxin-like_sf"/>
</dbReference>
<keyword evidence="9" id="KW-1185">Reference proteome</keyword>
<feature type="domain" description="Thioredoxin" evidence="7">
    <location>
        <begin position="33"/>
        <end position="219"/>
    </location>
</feature>
<comment type="similarity">
    <text evidence="1">Belongs to the thioredoxin family. DsbA subfamily.</text>
</comment>
<evidence type="ECO:0000256" key="5">
    <source>
        <dbReference type="ARBA" id="ARBA00023284"/>
    </source>
</evidence>
<evidence type="ECO:0000313" key="8">
    <source>
        <dbReference type="EMBL" id="MBB6052191.1"/>
    </source>
</evidence>
<dbReference type="Proteomes" id="UP000520814">
    <property type="component" value="Unassembled WGS sequence"/>
</dbReference>
<evidence type="ECO:0000256" key="2">
    <source>
        <dbReference type="ARBA" id="ARBA00022729"/>
    </source>
</evidence>
<keyword evidence="8" id="KW-0413">Isomerase</keyword>
<organism evidence="8 9">
    <name type="scientific">Armatimonas rosea</name>
    <dbReference type="NCBI Taxonomy" id="685828"/>
    <lineage>
        <taxon>Bacteria</taxon>
        <taxon>Bacillati</taxon>
        <taxon>Armatimonadota</taxon>
        <taxon>Armatimonadia</taxon>
        <taxon>Armatimonadales</taxon>
        <taxon>Armatimonadaceae</taxon>
        <taxon>Armatimonas</taxon>
    </lineage>
</organism>
<sequence length="240" mass="26176">MKSEQKLFAIMGAIVALGAGFLVFNKDGVPETPPTPSPTPAPLDEAKFDGLKKTTQHFKGNPDARITIIEFADFQCPSCRFAYDSGVKLFGKEFPEVYFGFRHYPLDEPHPFARPAAMAAEFCAKQGKFWDVYANLMKGPKEDLTEEMIVKAVQATGVDMAAFEAQRKDAALNKLVDADKEAGIAAGVSQTPTFIVHDKQTHQVSIITGYRRLVEALKGVVKLPPPPDDGSKPALMPPPP</sequence>